<evidence type="ECO:0000313" key="1">
    <source>
        <dbReference type="EMBL" id="KAK0506916.1"/>
    </source>
</evidence>
<evidence type="ECO:0000313" key="2">
    <source>
        <dbReference type="Proteomes" id="UP001166286"/>
    </source>
</evidence>
<dbReference type="Proteomes" id="UP001166286">
    <property type="component" value="Unassembled WGS sequence"/>
</dbReference>
<sequence>MLPPVNPQLPHRLGRFASSIDVDRPCPSSPRESRILLSGTLLAPPYILICLLEFIPFKYTEEDSFRCLGDPNLMFAGKASFSTPKVQNGISMPLLTGALKEFHQNGSHGVCKPLSNPIKNKLNKRQEFKFFIRMIQFDKLILPHNTGTEIELMFEPADPPTSGTIPELLSSDISDSVARANKFLDIAH</sequence>
<gene>
    <name evidence="1" type="ORF">JMJ35_010616</name>
</gene>
<comment type="caution">
    <text evidence="1">The sequence shown here is derived from an EMBL/GenBank/DDBJ whole genome shotgun (WGS) entry which is preliminary data.</text>
</comment>
<name>A0AA39QS62_9LECA</name>
<protein>
    <submittedName>
        <fullName evidence="1">Uncharacterized protein</fullName>
    </submittedName>
</protein>
<dbReference type="EMBL" id="JAFEKC020000026">
    <property type="protein sequence ID" value="KAK0506916.1"/>
    <property type="molecule type" value="Genomic_DNA"/>
</dbReference>
<organism evidence="1 2">
    <name type="scientific">Cladonia borealis</name>
    <dbReference type="NCBI Taxonomy" id="184061"/>
    <lineage>
        <taxon>Eukaryota</taxon>
        <taxon>Fungi</taxon>
        <taxon>Dikarya</taxon>
        <taxon>Ascomycota</taxon>
        <taxon>Pezizomycotina</taxon>
        <taxon>Lecanoromycetes</taxon>
        <taxon>OSLEUM clade</taxon>
        <taxon>Lecanoromycetidae</taxon>
        <taxon>Lecanorales</taxon>
        <taxon>Lecanorineae</taxon>
        <taxon>Cladoniaceae</taxon>
        <taxon>Cladonia</taxon>
    </lineage>
</organism>
<dbReference type="AlphaFoldDB" id="A0AA39QS62"/>
<reference evidence="1" key="1">
    <citation type="submission" date="2023-03" db="EMBL/GenBank/DDBJ databases">
        <title>Complete genome of Cladonia borealis.</title>
        <authorList>
            <person name="Park H."/>
        </authorList>
    </citation>
    <scope>NUCLEOTIDE SEQUENCE</scope>
    <source>
        <strain evidence="1">ANT050790</strain>
    </source>
</reference>
<accession>A0AA39QS62</accession>
<keyword evidence="2" id="KW-1185">Reference proteome</keyword>
<proteinExistence type="predicted"/>